<dbReference type="PANTHER" id="PTHR14143">
    <property type="entry name" value="INTERFERON-INDUCIBLE GTPASE FAMILY MEMBER"/>
    <property type="match status" value="1"/>
</dbReference>
<evidence type="ECO:0000256" key="3">
    <source>
        <dbReference type="SAM" id="MobiDB-lite"/>
    </source>
</evidence>
<evidence type="ECO:0000259" key="4">
    <source>
        <dbReference type="PROSITE" id="PS51716"/>
    </source>
</evidence>
<accession>C3YC41</accession>
<keyword evidence="2" id="KW-0175">Coiled coil</keyword>
<dbReference type="SUPFAM" id="SSF53756">
    <property type="entry name" value="UDP-Glycosyltransferase/glycogen phosphorylase"/>
    <property type="match status" value="1"/>
</dbReference>
<dbReference type="PANTHER" id="PTHR14143:SF1">
    <property type="entry name" value="IRG-TYPE G DOMAIN-CONTAINING PROTEIN"/>
    <property type="match status" value="1"/>
</dbReference>
<dbReference type="InterPro" id="IPR007743">
    <property type="entry name" value="Immunity-related_GTPase-like"/>
</dbReference>
<gene>
    <name evidence="5" type="ORF">BRAFLDRAFT_92082</name>
</gene>
<dbReference type="CDD" id="cd03801">
    <property type="entry name" value="GT4_PimA-like"/>
    <property type="match status" value="1"/>
</dbReference>
<dbReference type="eggNOG" id="ENOG502QS9R">
    <property type="taxonomic scope" value="Eukaryota"/>
</dbReference>
<dbReference type="GO" id="GO:0016020">
    <property type="term" value="C:membrane"/>
    <property type="evidence" value="ECO:0007669"/>
    <property type="project" value="InterPro"/>
</dbReference>
<evidence type="ECO:0000256" key="1">
    <source>
        <dbReference type="ARBA" id="ARBA00005429"/>
    </source>
</evidence>
<feature type="domain" description="IRG-type G" evidence="4">
    <location>
        <begin position="889"/>
        <end position="1095"/>
    </location>
</feature>
<dbReference type="EMBL" id="GG666500">
    <property type="protein sequence ID" value="EEN62073.1"/>
    <property type="molecule type" value="Genomic_DNA"/>
</dbReference>
<dbReference type="SUPFAM" id="SSF52540">
    <property type="entry name" value="P-loop containing nucleoside triphosphate hydrolases"/>
    <property type="match status" value="1"/>
</dbReference>
<dbReference type="Pfam" id="PF20694">
    <property type="entry name" value="TRADD-like_N"/>
    <property type="match status" value="1"/>
</dbReference>
<evidence type="ECO:0000313" key="5">
    <source>
        <dbReference type="EMBL" id="EEN62073.1"/>
    </source>
</evidence>
<dbReference type="Pfam" id="PF05049">
    <property type="entry name" value="IIGP"/>
    <property type="match status" value="1"/>
</dbReference>
<comment type="similarity">
    <text evidence="1">Belongs to the TRAFAC class dynamin-like GTPase superfamily. IRG family.</text>
</comment>
<feature type="compositionally biased region" description="Polar residues" evidence="3">
    <location>
        <begin position="404"/>
        <end position="420"/>
    </location>
</feature>
<feature type="compositionally biased region" description="Basic and acidic residues" evidence="3">
    <location>
        <begin position="762"/>
        <end position="780"/>
    </location>
</feature>
<feature type="compositionally biased region" description="Polar residues" evidence="3">
    <location>
        <begin position="790"/>
        <end position="802"/>
    </location>
</feature>
<protein>
    <recommendedName>
        <fullName evidence="4">IRG-type G domain-containing protein</fullName>
    </recommendedName>
</protein>
<dbReference type="Pfam" id="PF20706">
    <property type="entry name" value="GT4-conflict"/>
    <property type="match status" value="1"/>
</dbReference>
<sequence>MDNPAVLLLSEVYGKLKGGISTIYRRLATLLREREPDIRVSSAVLEATEDDKDEAKRDGVELLLPKVDPGDERTEPSLHWLTFDHRVKYPDLPSNTRTIVGHTDGTSRGICRIKQDRCPEATVVLFIDDIPEDTEQYKGDEEAMGIGKKEDSILKDAEQADVVFSIGDRIFGHFKSQFRAIPAKKRPRHIRFLPRPSSIFEKADAEYSDAETMVVLCIGRVAGVEKLKGLDLAVEALSIVAGKMRVKLRVRGVDKDNLQVTSAILEHCKSADLQITFFPYGTQKDICKDMLQSHLVLMPSRAEPFGLVGLEAIATGVPVLVSDKSGLADLINKFAPRYHNCIVETDAGGDDQRNVGNWARCIERVLRHCEAEFETAANLKRELLSTKYWEESERLFINVCTTEGGSSPRLSDSNSGTQRNEGPIGSSSDEESLQENYRILRVSEKIFDEEVLNSPEELESRLLDFRQHVDDALHYFKLSCKAKLRIKRSVKHHAAKVHRVLFPEIKLRSRYGKLVKCFNLYCATLKKIEDGCVLCTLEFDGSRDLVTFLRGYRDGKLSETLTQELITEEMQEKEGPGVYVHVTLLVASDTTRTGDKGLKKSISLDDLHAMQMQISPAQNVIFQLGLINLDLATTSVQESRLKDWACDSLTNQLAQRLAMKSRHVRELQSKVRSTIELHNNRVEEQADVIHRLRAEFRNLTQKIESAEKVLSDKNTEIQQQKEANKNSAVVIEDLQAENAKLLAKLAAKKAIEDMATSTDVPRGGESDEPMYDKTRLEKQTQTDPEVPSEQRPTSPEQTSQDMEGTLETVGAMSRELQENPTGQAQVLITSADDRVEIKTDDLGPEEQEIFRRFAEKAKNVTDQSPVELLQTLHEEVGQHVDEEAWMGQAYVRIGIVGVSGAGKSTYINSFRGLRASDPGAAAVGVIETTTEAEEYRHPKHDHVILVDFPGALFKLEGGHRRSVTFDMKEYTRKFEGKMKECNVLLVFTSVRVHDNAVWIAAKAREIGKKVLFVRSMLDVDIYNKQRDDPAYFTGGQEEGEKRLLQLHRQDYVTMLETMGYGRVAPEEVFIISGMLEHIQRGSWDAPALKEAMLKQLHIQQQILFITICQDFSPTMARAKAKIYKSRAWKVALRVAAAGVIPFAGGSINAGIFITTVTQFKRGFGLDETSVRKLAVLTGKEAADLQHFVDERMSLVNKITQYFQGDIDIQSLKEALVAAGASEFLAGALAVDAAIDMAVPFIGGLFTAPASYRIASNILNLVIEQQEKCALALYELAFR</sequence>
<dbReference type="InterPro" id="IPR030385">
    <property type="entry name" value="G_IRG_dom"/>
</dbReference>
<dbReference type="Gene3D" id="3.40.50.300">
    <property type="entry name" value="P-loop containing nucleotide triphosphate hydrolases"/>
    <property type="match status" value="1"/>
</dbReference>
<feature type="region of interest" description="Disordered" evidence="3">
    <location>
        <begin position="754"/>
        <end position="803"/>
    </location>
</feature>
<dbReference type="PROSITE" id="PS51716">
    <property type="entry name" value="G_IRG"/>
    <property type="match status" value="1"/>
</dbReference>
<dbReference type="AlphaFoldDB" id="C3YC41"/>
<reference evidence="5" key="1">
    <citation type="journal article" date="2008" name="Nature">
        <title>The amphioxus genome and the evolution of the chordate karyotype.</title>
        <authorList>
            <consortium name="US DOE Joint Genome Institute (JGI-PGF)"/>
            <person name="Putnam N.H."/>
            <person name="Butts T."/>
            <person name="Ferrier D.E.K."/>
            <person name="Furlong R.F."/>
            <person name="Hellsten U."/>
            <person name="Kawashima T."/>
            <person name="Robinson-Rechavi M."/>
            <person name="Shoguchi E."/>
            <person name="Terry A."/>
            <person name="Yu J.-K."/>
            <person name="Benito-Gutierrez E.L."/>
            <person name="Dubchak I."/>
            <person name="Garcia-Fernandez J."/>
            <person name="Gibson-Brown J.J."/>
            <person name="Grigoriev I.V."/>
            <person name="Horton A.C."/>
            <person name="de Jong P.J."/>
            <person name="Jurka J."/>
            <person name="Kapitonov V.V."/>
            <person name="Kohara Y."/>
            <person name="Kuroki Y."/>
            <person name="Lindquist E."/>
            <person name="Lucas S."/>
            <person name="Osoegawa K."/>
            <person name="Pennacchio L.A."/>
            <person name="Salamov A.A."/>
            <person name="Satou Y."/>
            <person name="Sauka-Spengler T."/>
            <person name="Schmutz J."/>
            <person name="Shin-I T."/>
            <person name="Toyoda A."/>
            <person name="Bronner-Fraser M."/>
            <person name="Fujiyama A."/>
            <person name="Holland L.Z."/>
            <person name="Holland P.W.H."/>
            <person name="Satoh N."/>
            <person name="Rokhsar D.S."/>
        </authorList>
    </citation>
    <scope>NUCLEOTIDE SEQUENCE [LARGE SCALE GENOMIC DNA]</scope>
    <source>
        <strain evidence="5">S238N-H82</strain>
        <tissue evidence="5">Testes</tissue>
    </source>
</reference>
<evidence type="ECO:0000256" key="2">
    <source>
        <dbReference type="SAM" id="Coils"/>
    </source>
</evidence>
<organism>
    <name type="scientific">Branchiostoma floridae</name>
    <name type="common">Florida lancelet</name>
    <name type="synonym">Amphioxus</name>
    <dbReference type="NCBI Taxonomy" id="7739"/>
    <lineage>
        <taxon>Eukaryota</taxon>
        <taxon>Metazoa</taxon>
        <taxon>Chordata</taxon>
        <taxon>Cephalochordata</taxon>
        <taxon>Leptocardii</taxon>
        <taxon>Amphioxiformes</taxon>
        <taxon>Branchiostomatidae</taxon>
        <taxon>Branchiostoma</taxon>
    </lineage>
</organism>
<dbReference type="InterPro" id="IPR027417">
    <property type="entry name" value="P-loop_NTPase"/>
</dbReference>
<dbReference type="GO" id="GO:0005525">
    <property type="term" value="F:GTP binding"/>
    <property type="evidence" value="ECO:0007669"/>
    <property type="project" value="InterPro"/>
</dbReference>
<proteinExistence type="inferred from homology"/>
<feature type="coiled-coil region" evidence="2">
    <location>
        <begin position="675"/>
        <end position="751"/>
    </location>
</feature>
<dbReference type="InParanoid" id="C3YC41"/>
<dbReference type="InterPro" id="IPR049341">
    <property type="entry name" value="TRADD-like_N"/>
</dbReference>
<dbReference type="Gene3D" id="3.40.50.2000">
    <property type="entry name" value="Glycogen Phosphorylase B"/>
    <property type="match status" value="1"/>
</dbReference>
<feature type="region of interest" description="Disordered" evidence="3">
    <location>
        <begin position="404"/>
        <end position="432"/>
    </location>
</feature>
<name>C3YC41_BRAFL</name>